<gene>
    <name evidence="1" type="ORF">EVA96_00740</name>
</gene>
<organism evidence="1 2">
    <name type="scientific">SAR86 cluster bacterium</name>
    <dbReference type="NCBI Taxonomy" id="2030880"/>
    <lineage>
        <taxon>Bacteria</taxon>
        <taxon>Pseudomonadati</taxon>
        <taxon>Pseudomonadota</taxon>
        <taxon>Gammaproteobacteria</taxon>
        <taxon>SAR86 cluster</taxon>
    </lineage>
</organism>
<evidence type="ECO:0000313" key="1">
    <source>
        <dbReference type="EMBL" id="RZO22706.1"/>
    </source>
</evidence>
<dbReference type="EMBL" id="SHBI01000002">
    <property type="protein sequence ID" value="RZO22706.1"/>
    <property type="molecule type" value="Genomic_DNA"/>
</dbReference>
<dbReference type="AlphaFoldDB" id="A0A520MNC9"/>
<sequence length="76" mass="8798">MSEGDVSNAIFKILEKELKKFNKFIPSDFFLNLKENLGPDLDKAIEKSGYISKSKYDSIKKLVDELEERITLLEKD</sequence>
<name>A0A520MNC9_9GAMM</name>
<evidence type="ECO:0000313" key="2">
    <source>
        <dbReference type="Proteomes" id="UP000315782"/>
    </source>
</evidence>
<accession>A0A520MNC9</accession>
<proteinExistence type="predicted"/>
<reference evidence="1 2" key="1">
    <citation type="submission" date="2019-02" db="EMBL/GenBank/DDBJ databases">
        <title>Prokaryotic population dynamics and viral predation in marine succession experiment using metagenomics: the confinement effect.</title>
        <authorList>
            <person name="Haro-Moreno J.M."/>
            <person name="Rodriguez-Valera F."/>
            <person name="Lopez-Perez M."/>
        </authorList>
    </citation>
    <scope>NUCLEOTIDE SEQUENCE [LARGE SCALE GENOMIC DNA]</scope>
    <source>
        <strain evidence="1">MED-G163</strain>
    </source>
</reference>
<protein>
    <submittedName>
        <fullName evidence="1">Uncharacterized protein</fullName>
    </submittedName>
</protein>
<comment type="caution">
    <text evidence="1">The sequence shown here is derived from an EMBL/GenBank/DDBJ whole genome shotgun (WGS) entry which is preliminary data.</text>
</comment>
<dbReference type="Proteomes" id="UP000315782">
    <property type="component" value="Unassembled WGS sequence"/>
</dbReference>